<proteinExistence type="predicted"/>
<name>A0AAW2XL77_9LAMI</name>
<sequence length="99" mass="10265">MENSNHPSDKARRGDSQRHTSSAGDRRDAPALVPAGSTLVTLAQAALSPRVTGPTSDPPRRSTSSDTSTEELSPALIGAIQQIVAAALREHVSVTAPRG</sequence>
<dbReference type="EMBL" id="JACGWN010000004">
    <property type="protein sequence ID" value="KAL0452981.1"/>
    <property type="molecule type" value="Genomic_DNA"/>
</dbReference>
<protein>
    <submittedName>
        <fullName evidence="2">Uncharacterized protein</fullName>
    </submittedName>
</protein>
<dbReference type="AlphaFoldDB" id="A0AAW2XL77"/>
<evidence type="ECO:0000256" key="1">
    <source>
        <dbReference type="SAM" id="MobiDB-lite"/>
    </source>
</evidence>
<gene>
    <name evidence="2" type="ORF">Slati_1276200</name>
</gene>
<feature type="compositionally biased region" description="Low complexity" evidence="1">
    <location>
        <begin position="61"/>
        <end position="74"/>
    </location>
</feature>
<reference evidence="2" key="2">
    <citation type="journal article" date="2024" name="Plant">
        <title>Genomic evolution and insights into agronomic trait innovations of Sesamum species.</title>
        <authorList>
            <person name="Miao H."/>
            <person name="Wang L."/>
            <person name="Qu L."/>
            <person name="Liu H."/>
            <person name="Sun Y."/>
            <person name="Le M."/>
            <person name="Wang Q."/>
            <person name="Wei S."/>
            <person name="Zheng Y."/>
            <person name="Lin W."/>
            <person name="Duan Y."/>
            <person name="Cao H."/>
            <person name="Xiong S."/>
            <person name="Wang X."/>
            <person name="Wei L."/>
            <person name="Li C."/>
            <person name="Ma Q."/>
            <person name="Ju M."/>
            <person name="Zhao R."/>
            <person name="Li G."/>
            <person name="Mu C."/>
            <person name="Tian Q."/>
            <person name="Mei H."/>
            <person name="Zhang T."/>
            <person name="Gao T."/>
            <person name="Zhang H."/>
        </authorList>
    </citation>
    <scope>NUCLEOTIDE SEQUENCE</scope>
    <source>
        <strain evidence="2">KEN1</strain>
    </source>
</reference>
<evidence type="ECO:0000313" key="2">
    <source>
        <dbReference type="EMBL" id="KAL0452981.1"/>
    </source>
</evidence>
<feature type="compositionally biased region" description="Basic and acidic residues" evidence="1">
    <location>
        <begin position="7"/>
        <end position="29"/>
    </location>
</feature>
<feature type="region of interest" description="Disordered" evidence="1">
    <location>
        <begin position="1"/>
        <end position="74"/>
    </location>
</feature>
<reference evidence="2" key="1">
    <citation type="submission" date="2020-06" db="EMBL/GenBank/DDBJ databases">
        <authorList>
            <person name="Li T."/>
            <person name="Hu X."/>
            <person name="Zhang T."/>
            <person name="Song X."/>
            <person name="Zhang H."/>
            <person name="Dai N."/>
            <person name="Sheng W."/>
            <person name="Hou X."/>
            <person name="Wei L."/>
        </authorList>
    </citation>
    <scope>NUCLEOTIDE SEQUENCE</scope>
    <source>
        <strain evidence="2">KEN1</strain>
        <tissue evidence="2">Leaf</tissue>
    </source>
</reference>
<comment type="caution">
    <text evidence="2">The sequence shown here is derived from an EMBL/GenBank/DDBJ whole genome shotgun (WGS) entry which is preliminary data.</text>
</comment>
<accession>A0AAW2XL77</accession>
<organism evidence="2">
    <name type="scientific">Sesamum latifolium</name>
    <dbReference type="NCBI Taxonomy" id="2727402"/>
    <lineage>
        <taxon>Eukaryota</taxon>
        <taxon>Viridiplantae</taxon>
        <taxon>Streptophyta</taxon>
        <taxon>Embryophyta</taxon>
        <taxon>Tracheophyta</taxon>
        <taxon>Spermatophyta</taxon>
        <taxon>Magnoliopsida</taxon>
        <taxon>eudicotyledons</taxon>
        <taxon>Gunneridae</taxon>
        <taxon>Pentapetalae</taxon>
        <taxon>asterids</taxon>
        <taxon>lamiids</taxon>
        <taxon>Lamiales</taxon>
        <taxon>Pedaliaceae</taxon>
        <taxon>Sesamum</taxon>
    </lineage>
</organism>